<accession>A0ACB8TDU8</accession>
<reference evidence="1" key="2">
    <citation type="journal article" date="2022" name="New Phytol.">
        <title>Evolutionary transition to the ectomycorrhizal habit in the genomes of a hyperdiverse lineage of mushroom-forming fungi.</title>
        <authorList>
            <person name="Looney B."/>
            <person name="Miyauchi S."/>
            <person name="Morin E."/>
            <person name="Drula E."/>
            <person name="Courty P.E."/>
            <person name="Kohler A."/>
            <person name="Kuo A."/>
            <person name="LaButti K."/>
            <person name="Pangilinan J."/>
            <person name="Lipzen A."/>
            <person name="Riley R."/>
            <person name="Andreopoulos W."/>
            <person name="He G."/>
            <person name="Johnson J."/>
            <person name="Nolan M."/>
            <person name="Tritt A."/>
            <person name="Barry K.W."/>
            <person name="Grigoriev I.V."/>
            <person name="Nagy L.G."/>
            <person name="Hibbett D."/>
            <person name="Henrissat B."/>
            <person name="Matheny P.B."/>
            <person name="Labbe J."/>
            <person name="Martin F.M."/>
        </authorList>
    </citation>
    <scope>NUCLEOTIDE SEQUENCE</scope>
    <source>
        <strain evidence="1">HHB10654</strain>
    </source>
</reference>
<evidence type="ECO:0000313" key="1">
    <source>
        <dbReference type="EMBL" id="KAI0066575.1"/>
    </source>
</evidence>
<sequence>DISSVQVLGQVLVILNSTTAARDLLEKKASIYSGRPIGHFFDMMNWSWNIVSTTYSAELRLRRKMLDRGMRPSAAVLYRPLQKDKVHHFLKQVLLKPKDFRKHVKHLQGAIMMSLVYGYDVQEENDSYVKTVLDVLEIAERALLPGSVLVNDIPFLKYLPEWLPGMGFKAVARVGEKLGQDMVNFPFDFVKDRIQQGVARPSVTRENLLELEQNHGVDPEEAERAIAEASGSVYPAGADTTRKSVSAISTLFLVLALYPEVQRRAQAELDAVTKGQRLPDFGDKPRLPYVEALWKEVLRWKSVAPVGVPHATTEDNVYDGYFIPKGAVVIAIYGARFLSWLDEDLASDILSHQGLRARPQSVRADPTLATVFGFGKRICPGRHIAEDTLFIVAAAILATFTIGKAKDAHGNEVPVECKYSGAVIIQANDFECSIVPRSKKAEELICMESWETDI</sequence>
<dbReference type="EMBL" id="MU277192">
    <property type="protein sequence ID" value="KAI0066575.1"/>
    <property type="molecule type" value="Genomic_DNA"/>
</dbReference>
<feature type="non-terminal residue" evidence="1">
    <location>
        <position position="1"/>
    </location>
</feature>
<gene>
    <name evidence="1" type="ORF">BV25DRAFT_1912632</name>
</gene>
<evidence type="ECO:0000313" key="2">
    <source>
        <dbReference type="Proteomes" id="UP000814140"/>
    </source>
</evidence>
<comment type="caution">
    <text evidence="1">The sequence shown here is derived from an EMBL/GenBank/DDBJ whole genome shotgun (WGS) entry which is preliminary data.</text>
</comment>
<keyword evidence="2" id="KW-1185">Reference proteome</keyword>
<proteinExistence type="predicted"/>
<protein>
    <submittedName>
        <fullName evidence="1">Cytochrome P450</fullName>
    </submittedName>
</protein>
<dbReference type="Proteomes" id="UP000814140">
    <property type="component" value="Unassembled WGS sequence"/>
</dbReference>
<name>A0ACB8TDU8_9AGAM</name>
<organism evidence="1 2">
    <name type="scientific">Artomyces pyxidatus</name>
    <dbReference type="NCBI Taxonomy" id="48021"/>
    <lineage>
        <taxon>Eukaryota</taxon>
        <taxon>Fungi</taxon>
        <taxon>Dikarya</taxon>
        <taxon>Basidiomycota</taxon>
        <taxon>Agaricomycotina</taxon>
        <taxon>Agaricomycetes</taxon>
        <taxon>Russulales</taxon>
        <taxon>Auriscalpiaceae</taxon>
        <taxon>Artomyces</taxon>
    </lineage>
</organism>
<reference evidence="1" key="1">
    <citation type="submission" date="2021-03" db="EMBL/GenBank/DDBJ databases">
        <authorList>
            <consortium name="DOE Joint Genome Institute"/>
            <person name="Ahrendt S."/>
            <person name="Looney B.P."/>
            <person name="Miyauchi S."/>
            <person name="Morin E."/>
            <person name="Drula E."/>
            <person name="Courty P.E."/>
            <person name="Chicoki N."/>
            <person name="Fauchery L."/>
            <person name="Kohler A."/>
            <person name="Kuo A."/>
            <person name="Labutti K."/>
            <person name="Pangilinan J."/>
            <person name="Lipzen A."/>
            <person name="Riley R."/>
            <person name="Andreopoulos W."/>
            <person name="He G."/>
            <person name="Johnson J."/>
            <person name="Barry K.W."/>
            <person name="Grigoriev I.V."/>
            <person name="Nagy L."/>
            <person name="Hibbett D."/>
            <person name="Henrissat B."/>
            <person name="Matheny P.B."/>
            <person name="Labbe J."/>
            <person name="Martin F."/>
        </authorList>
    </citation>
    <scope>NUCLEOTIDE SEQUENCE</scope>
    <source>
        <strain evidence="1">HHB10654</strain>
    </source>
</reference>